<evidence type="ECO:0000313" key="3">
    <source>
        <dbReference type="Proteomes" id="UP000029843"/>
    </source>
</evidence>
<organism evidence="2 3">
    <name type="scientific">Colwellia psychrerythraea</name>
    <name type="common">Vibrio psychroerythus</name>
    <dbReference type="NCBI Taxonomy" id="28229"/>
    <lineage>
        <taxon>Bacteria</taxon>
        <taxon>Pseudomonadati</taxon>
        <taxon>Pseudomonadota</taxon>
        <taxon>Gammaproteobacteria</taxon>
        <taxon>Alteromonadales</taxon>
        <taxon>Colwelliaceae</taxon>
        <taxon>Colwellia</taxon>
    </lineage>
</organism>
<dbReference type="AlphaFoldDB" id="A0A099KL23"/>
<dbReference type="PATRIC" id="fig|28229.4.peg.2413"/>
<evidence type="ECO:0000259" key="1">
    <source>
        <dbReference type="Pfam" id="PF16036"/>
    </source>
</evidence>
<dbReference type="Proteomes" id="UP000029843">
    <property type="component" value="Unassembled WGS sequence"/>
</dbReference>
<proteinExistence type="predicted"/>
<gene>
    <name evidence="2" type="ORF">ND2E_3359</name>
</gene>
<dbReference type="EMBL" id="JQED01000029">
    <property type="protein sequence ID" value="KGJ91494.1"/>
    <property type="molecule type" value="Genomic_DNA"/>
</dbReference>
<comment type="caution">
    <text evidence="2">The sequence shown here is derived from an EMBL/GenBank/DDBJ whole genome shotgun (WGS) entry which is preliminary data.</text>
</comment>
<accession>A0A099KL23</accession>
<name>A0A099KL23_COLPS</name>
<dbReference type="Pfam" id="PF16036">
    <property type="entry name" value="Chalcone_3"/>
    <property type="match status" value="1"/>
</dbReference>
<dbReference type="InterPro" id="IPR016087">
    <property type="entry name" value="Chalcone_isomerase"/>
</dbReference>
<evidence type="ECO:0000313" key="2">
    <source>
        <dbReference type="EMBL" id="KGJ91494.1"/>
    </source>
</evidence>
<reference evidence="2 3" key="1">
    <citation type="submission" date="2014-08" db="EMBL/GenBank/DDBJ databases">
        <title>Genomic and Phenotypic Diversity of Colwellia psychrerythraea strains from Disparate Marine Basins.</title>
        <authorList>
            <person name="Techtmann S.M."/>
            <person name="Stelling S.C."/>
            <person name="Utturkar S.M."/>
            <person name="Alshibli N."/>
            <person name="Harris A."/>
            <person name="Brown S.D."/>
            <person name="Hazen T.C."/>
        </authorList>
    </citation>
    <scope>NUCLEOTIDE SEQUENCE [LARGE SCALE GENOMIC DNA]</scope>
    <source>
        <strain evidence="2 3">ND2E</strain>
    </source>
</reference>
<sequence length="192" mass="22202" precursor="true">MCKLSFSSYLICFYFVFCLSMNVVFAKNISDEMVFPDSLQSTLATKPFMLVGETTFSILFWDLYKSQLLTTTGKYPVSISNDNVLFTIHYLADISSDELISKTIEQWQYLGISLQQYRSYLPKLKAMWPDIKEGDSLSLLIHQGHSIFYFNQQFIGMIKPFEFGQIFLAIWLSENTSEPKLRRELLGGLTDE</sequence>
<protein>
    <recommendedName>
        <fullName evidence="1">Chalcone isomerase domain-containing protein</fullName>
    </recommendedName>
</protein>
<feature type="domain" description="Chalcone isomerase" evidence="1">
    <location>
        <begin position="42"/>
        <end position="187"/>
    </location>
</feature>